<feature type="compositionally biased region" description="Basic and acidic residues" evidence="1">
    <location>
        <begin position="618"/>
        <end position="629"/>
    </location>
</feature>
<feature type="region of interest" description="Disordered" evidence="1">
    <location>
        <begin position="1130"/>
        <end position="1152"/>
    </location>
</feature>
<feature type="compositionally biased region" description="Polar residues" evidence="1">
    <location>
        <begin position="661"/>
        <end position="670"/>
    </location>
</feature>
<evidence type="ECO:0000313" key="4">
    <source>
        <dbReference type="Proteomes" id="UP000076407"/>
    </source>
</evidence>
<feature type="compositionally biased region" description="Low complexity" evidence="1">
    <location>
        <begin position="1132"/>
        <end position="1143"/>
    </location>
</feature>
<feature type="compositionally biased region" description="Polar residues" evidence="1">
    <location>
        <begin position="630"/>
        <end position="646"/>
    </location>
</feature>
<feature type="compositionally biased region" description="Polar residues" evidence="1">
    <location>
        <begin position="843"/>
        <end position="853"/>
    </location>
</feature>
<feature type="compositionally biased region" description="Acidic residues" evidence="1">
    <location>
        <begin position="232"/>
        <end position="244"/>
    </location>
</feature>
<organism evidence="3 4">
    <name type="scientific">Anopheles quadriannulatus</name>
    <name type="common">Mosquito</name>
    <dbReference type="NCBI Taxonomy" id="34691"/>
    <lineage>
        <taxon>Eukaryota</taxon>
        <taxon>Metazoa</taxon>
        <taxon>Ecdysozoa</taxon>
        <taxon>Arthropoda</taxon>
        <taxon>Hexapoda</taxon>
        <taxon>Insecta</taxon>
        <taxon>Pterygota</taxon>
        <taxon>Neoptera</taxon>
        <taxon>Endopterygota</taxon>
        <taxon>Diptera</taxon>
        <taxon>Nematocera</taxon>
        <taxon>Culicoidea</taxon>
        <taxon>Culicidae</taxon>
        <taxon>Anophelinae</taxon>
        <taxon>Anopheles</taxon>
    </lineage>
</organism>
<name>A0A182XDP5_ANOQN</name>
<feature type="compositionally biased region" description="Polar residues" evidence="1">
    <location>
        <begin position="322"/>
        <end position="331"/>
    </location>
</feature>
<feature type="region of interest" description="Disordered" evidence="1">
    <location>
        <begin position="552"/>
        <end position="590"/>
    </location>
</feature>
<evidence type="ECO:0000313" key="3">
    <source>
        <dbReference type="EnsemblMetazoa" id="AQUA007948-PA"/>
    </source>
</evidence>
<proteinExistence type="predicted"/>
<feature type="region of interest" description="Disordered" evidence="1">
    <location>
        <begin position="759"/>
        <end position="927"/>
    </location>
</feature>
<feature type="region of interest" description="Disordered" evidence="1">
    <location>
        <begin position="99"/>
        <end position="182"/>
    </location>
</feature>
<dbReference type="AlphaFoldDB" id="A0A182XDP5"/>
<feature type="compositionally biased region" description="Low complexity" evidence="1">
    <location>
        <begin position="470"/>
        <end position="487"/>
    </location>
</feature>
<keyword evidence="2" id="KW-0472">Membrane</keyword>
<feature type="compositionally biased region" description="Polar residues" evidence="1">
    <location>
        <begin position="365"/>
        <end position="396"/>
    </location>
</feature>
<dbReference type="STRING" id="34691.A0A182XDP5"/>
<feature type="transmembrane region" description="Helical" evidence="2">
    <location>
        <begin position="12"/>
        <end position="34"/>
    </location>
</feature>
<feature type="compositionally biased region" description="Polar residues" evidence="1">
    <location>
        <begin position="554"/>
        <end position="569"/>
    </location>
</feature>
<evidence type="ECO:0000256" key="2">
    <source>
        <dbReference type="SAM" id="Phobius"/>
    </source>
</evidence>
<feature type="compositionally biased region" description="Polar residues" evidence="1">
    <location>
        <begin position="988"/>
        <end position="1002"/>
    </location>
</feature>
<keyword evidence="2" id="KW-0812">Transmembrane</keyword>
<feature type="compositionally biased region" description="Polar residues" evidence="1">
    <location>
        <begin position="292"/>
        <end position="313"/>
    </location>
</feature>
<sequence length="1152" mass="121202">MQLQTLGYDTFWLYSISAVVMVSMITTILSCLCCRRKQEMKNDLLGLEGMVKLTNPEDTLLPTGSNMAINASASTANGANGIASSNTANLRPASVGGAFGSDIESSNKRTSNAPHRSLPDIPIAEPTGDNNSELYATVGDKVQDLPQGRSPSASLKKQTSVSQHSSISQADDISSPYARVRSPPHAYDKLRRMEHPYAQVAQTGSGVGGNVYDGGTSGPSGIANRSKPRDGDADDDEDEDDDELMSPISRRESTQNIEERETSTVDIPAASAIAGRVSASQDLPYMTPPIVQPSTQHFSGDSQDSSKGYTSISVREPLANLMPQNMPNQTTAKRRQVLGDSHYATVSDDSDEMYAAIDDPGNQGELYTSGSETYAQIQPPNAMTVSVEINTGASSRPQPPPMQTLHAAMNDSLDSAGSSTSTKMNSTTPNRLSNHGNMVTSGDEHSHGHFTSSSAGTEGGLKAQTFVQHSRQASSSSCTSSVGNLGSPKPEKRQANSPLPPTPKTLKHQANNFFNTSNQSMIGSGSVASSNATLITSGRNSVASVIECSGGGSTAINRENTVNKTSADIDSTMLPNGVPSGSKQKKSPSKDLEGMYAKVMKKNKLSKVPSQNSSPVPLRKDGSTDEQHLKQQFLSDSDMSQCNDSGSLYGGSPSKNVIGPQRNSTGNCQNKDPGYETIPGDSIKGMEMARKSADYAQIQKLHRNHAAAGGMTVGNVLPGGDGNSLSALVAQGIEQVSLGSLEICYGIDEHYERSFTANAEPGYESLPDTRGSLNDPGYETLNRGSNRTESDSDPNYEILRPASSKPSAANQSSATHNLRGNAEDTSRDSDGYSSIRETDKTLHQTTRNGTRSRLNFGVSRGTADDEDADSNTPGYSSIKEKDDYDPGYSVISERKNPPPGHDYASITEEAKKRKPNINNNLEPEDESDIYSSIPHTASGTLTLPSPSALGVGGSGLGTGSSGISGGIIETGVNFTPMPDRTGSVGMGTLSSSPGYSSISETRTTPSSTDGDGDGSTSSPDQLIGYSKHNSNTNTTVTTNNSLSRISSNYESLTGSESDPNYESVKYLNVKENPYERLHNEAVGGGGGAASGVESVTKSLTNDSITTDSDTATPTPVTQPVLPAGGIAIVRRGPGTPDSDGTGTAAVSDYFQV</sequence>
<feature type="region of interest" description="Disordered" evidence="1">
    <location>
        <begin position="602"/>
        <end position="678"/>
    </location>
</feature>
<dbReference type="VEuPathDB" id="VectorBase:AQUA007948"/>
<feature type="compositionally biased region" description="Basic and acidic residues" evidence="1">
    <location>
        <begin position="821"/>
        <end position="842"/>
    </location>
</feature>
<feature type="compositionally biased region" description="Low complexity" evidence="1">
    <location>
        <begin position="1003"/>
        <end position="1020"/>
    </location>
</feature>
<keyword evidence="4" id="KW-1185">Reference proteome</keyword>
<feature type="region of interest" description="Disordered" evidence="1">
    <location>
        <begin position="971"/>
        <end position="1039"/>
    </location>
</feature>
<feature type="compositionally biased region" description="Polar residues" evidence="1">
    <location>
        <begin position="804"/>
        <end position="818"/>
    </location>
</feature>
<feature type="compositionally biased region" description="Polar residues" evidence="1">
    <location>
        <begin position="412"/>
        <end position="440"/>
    </location>
</feature>
<feature type="compositionally biased region" description="Basic and acidic residues" evidence="1">
    <location>
        <begin position="249"/>
        <end position="263"/>
    </location>
</feature>
<feature type="compositionally biased region" description="Polar residues" evidence="1">
    <location>
        <begin position="149"/>
        <end position="172"/>
    </location>
</feature>
<keyword evidence="2" id="KW-1133">Transmembrane helix</keyword>
<protein>
    <submittedName>
        <fullName evidence="3">Uncharacterized protein</fullName>
    </submittedName>
</protein>
<accession>A0A182XDP5</accession>
<reference evidence="3" key="1">
    <citation type="submission" date="2020-05" db="UniProtKB">
        <authorList>
            <consortium name="EnsemblMetazoa"/>
        </authorList>
    </citation>
    <scope>IDENTIFICATION</scope>
    <source>
        <strain evidence="3">SANGQUA</strain>
    </source>
</reference>
<feature type="region of interest" description="Disordered" evidence="1">
    <location>
        <begin position="202"/>
        <end position="505"/>
    </location>
</feature>
<feature type="compositionally biased region" description="Low complexity" evidence="1">
    <location>
        <begin position="1029"/>
        <end position="1039"/>
    </location>
</feature>
<evidence type="ECO:0000256" key="1">
    <source>
        <dbReference type="SAM" id="MobiDB-lite"/>
    </source>
</evidence>
<dbReference type="EnsemblMetazoa" id="AQUA007948-RA">
    <property type="protein sequence ID" value="AQUA007948-PA"/>
    <property type="gene ID" value="AQUA007948"/>
</dbReference>
<dbReference type="Proteomes" id="UP000076407">
    <property type="component" value="Unassembled WGS sequence"/>
</dbReference>
<feature type="compositionally biased region" description="Gly residues" evidence="1">
    <location>
        <begin position="205"/>
        <end position="218"/>
    </location>
</feature>